<protein>
    <submittedName>
        <fullName evidence="2">SlyX protein</fullName>
    </submittedName>
</protein>
<keyword evidence="1" id="KW-0175">Coiled coil</keyword>
<dbReference type="AlphaFoldDB" id="A0A1T4VDW9"/>
<name>A0A1T4VDW9_9BACT</name>
<dbReference type="OrthoDB" id="5459414at2"/>
<dbReference type="HAMAP" id="MF_00715">
    <property type="entry name" value="SlyX"/>
    <property type="match status" value="1"/>
</dbReference>
<accession>A0A1T4VDW9</accession>
<gene>
    <name evidence="2" type="ORF">SAMN02745702_00088</name>
</gene>
<dbReference type="STRING" id="1121442.SAMN02745702_00088"/>
<feature type="coiled-coil region" evidence="1">
    <location>
        <begin position="23"/>
        <end position="57"/>
    </location>
</feature>
<evidence type="ECO:0000313" key="3">
    <source>
        <dbReference type="Proteomes" id="UP000189733"/>
    </source>
</evidence>
<dbReference type="InterPro" id="IPR007236">
    <property type="entry name" value="SlyX"/>
</dbReference>
<evidence type="ECO:0000256" key="1">
    <source>
        <dbReference type="SAM" id="Coils"/>
    </source>
</evidence>
<dbReference type="PANTHER" id="PTHR36508">
    <property type="entry name" value="PROTEIN SLYX"/>
    <property type="match status" value="1"/>
</dbReference>
<proteinExistence type="inferred from homology"/>
<dbReference type="Pfam" id="PF04102">
    <property type="entry name" value="SlyX"/>
    <property type="match status" value="1"/>
</dbReference>
<dbReference type="PANTHER" id="PTHR36508:SF1">
    <property type="entry name" value="PROTEIN SLYX"/>
    <property type="match status" value="1"/>
</dbReference>
<evidence type="ECO:0000313" key="2">
    <source>
        <dbReference type="EMBL" id="SKA63150.1"/>
    </source>
</evidence>
<dbReference type="Proteomes" id="UP000189733">
    <property type="component" value="Unassembled WGS sequence"/>
</dbReference>
<keyword evidence="3" id="KW-1185">Reference proteome</keyword>
<organism evidence="2 3">
    <name type="scientific">Desulfobaculum bizertense DSM 18034</name>
    <dbReference type="NCBI Taxonomy" id="1121442"/>
    <lineage>
        <taxon>Bacteria</taxon>
        <taxon>Pseudomonadati</taxon>
        <taxon>Thermodesulfobacteriota</taxon>
        <taxon>Desulfovibrionia</taxon>
        <taxon>Desulfovibrionales</taxon>
        <taxon>Desulfovibrionaceae</taxon>
        <taxon>Desulfobaculum</taxon>
    </lineage>
</organism>
<dbReference type="EMBL" id="FUYA01000001">
    <property type="protein sequence ID" value="SKA63150.1"/>
    <property type="molecule type" value="Genomic_DNA"/>
</dbReference>
<sequence length="72" mass="8497">MERTLEERIIRLESDTAMNLKVIDDLNDVIASQQKQIDRMERQLERVTRKLLEIDYDEGGNIPDPPPPHYSF</sequence>
<reference evidence="2 3" key="1">
    <citation type="submission" date="2017-02" db="EMBL/GenBank/DDBJ databases">
        <authorList>
            <person name="Peterson S.W."/>
        </authorList>
    </citation>
    <scope>NUCLEOTIDE SEQUENCE [LARGE SCALE GENOMIC DNA]</scope>
    <source>
        <strain evidence="2 3">DSM 18034</strain>
    </source>
</reference>
<dbReference type="Gene3D" id="1.20.5.300">
    <property type="match status" value="1"/>
</dbReference>
<dbReference type="RefSeq" id="WP_078683418.1">
    <property type="nucleotide sequence ID" value="NZ_FUYA01000001.1"/>
</dbReference>